<accession>B7KJV8</accession>
<proteinExistence type="predicted"/>
<dbReference type="Proteomes" id="UP000002384">
    <property type="component" value="Chromosome"/>
</dbReference>
<protein>
    <submittedName>
        <fullName evidence="1">Uncharacterized protein</fullName>
    </submittedName>
</protein>
<dbReference type="HOGENOM" id="CLU_1140918_0_0_3"/>
<dbReference type="KEGG" id="cyc:PCC7424_1106"/>
<dbReference type="OrthoDB" id="570991at2"/>
<keyword evidence="2" id="KW-1185">Reference proteome</keyword>
<sequence>MSNKNYRQVLIQDQQYLALVIGVNPFNSAQLTEEFLKQERIIPRHWRQKKTSFSNFKGVELHFQEGIIFRGELNQLTIQETLEPQNLDKMVFATLAYNLIDQLSQKKYTQIKIKFERSFAIPKLDHFAINYLKNNLLSPKVNPGLKNHLISGEINYCYQLDHCQLKLKVTASQKQANLSPLLRFTGSFNYKIDVLSVTSPDEQIKQIICNWQFDYQKYTNLVNFHFLG</sequence>
<dbReference type="AlphaFoldDB" id="B7KJV8"/>
<dbReference type="STRING" id="65393.PCC7424_1106"/>
<evidence type="ECO:0000313" key="1">
    <source>
        <dbReference type="EMBL" id="ACK69557.1"/>
    </source>
</evidence>
<organism evidence="1 2">
    <name type="scientific">Gloeothece citriformis (strain PCC 7424)</name>
    <name type="common">Cyanothece sp. (strain PCC 7424)</name>
    <dbReference type="NCBI Taxonomy" id="65393"/>
    <lineage>
        <taxon>Bacteria</taxon>
        <taxon>Bacillati</taxon>
        <taxon>Cyanobacteriota</taxon>
        <taxon>Cyanophyceae</taxon>
        <taxon>Oscillatoriophycideae</taxon>
        <taxon>Chroococcales</taxon>
        <taxon>Aphanothecaceae</taxon>
        <taxon>Gloeothece</taxon>
        <taxon>Gloeothece citriformis</taxon>
    </lineage>
</organism>
<dbReference type="EMBL" id="CP001291">
    <property type="protein sequence ID" value="ACK69557.1"/>
    <property type="molecule type" value="Genomic_DNA"/>
</dbReference>
<gene>
    <name evidence="1" type="ordered locus">PCC7424_1106</name>
</gene>
<reference evidence="2" key="1">
    <citation type="journal article" date="2011" name="MBio">
        <title>Novel metabolic attributes of the genus Cyanothece, comprising a group of unicellular nitrogen-fixing Cyanobacteria.</title>
        <authorList>
            <person name="Bandyopadhyay A."/>
            <person name="Elvitigala T."/>
            <person name="Welsh E."/>
            <person name="Stockel J."/>
            <person name="Liberton M."/>
            <person name="Min H."/>
            <person name="Sherman L.A."/>
            <person name="Pakrasi H.B."/>
        </authorList>
    </citation>
    <scope>NUCLEOTIDE SEQUENCE [LARGE SCALE GENOMIC DNA]</scope>
    <source>
        <strain evidence="2">PCC 7424</strain>
    </source>
</reference>
<name>B7KJV8_GLOC7</name>
<evidence type="ECO:0000313" key="2">
    <source>
        <dbReference type="Proteomes" id="UP000002384"/>
    </source>
</evidence>
<dbReference type="RefSeq" id="WP_012598503.1">
    <property type="nucleotide sequence ID" value="NC_011729.1"/>
</dbReference>